<dbReference type="Proteomes" id="UP000191024">
    <property type="component" value="Chromosome E"/>
</dbReference>
<sequence length="592" mass="64536">MHEILDKAYDKYVGGNIDQSSLKHGDLLCDPTLVEDYADVVKTFPQRRRDDEEHSVNSSVVFNPAAGAAGSPSKQYRMSHMSRVSGTSSTYSREDDAGASAAASATEAAECGSGATSTSDRARLLDEAYEYSDSEFEDNLETRLKDLESDFRKGETETAYFSDASVDASAEEDEKDLDITSGRIGLERDANDDDDDLDPDDDSDSNLLPLPPPEEIDPDKLYALYQFQGPDPSHCQLDQDQSCVLLNDQDSYWWLVKRCNDGKIGFAPAEILETFPERLARLNCWKNENMKPDEAASDTSTEDGDAKKGNLLQSYEKSNKSVSFNDVVSYAERYLEGSDNESTEHVAAGSPLDETYESRINDCGDTSEVVSDASFTVANIAPLQVKKTRPKGDSETAQSTQAETLKEAPVRESVASAKSTDDGLRQIFQAPAVPFASNNKGMPTSNSNYSISTIGEYSPSSSEWTNDSPQISNGGFDLEPTNDADAIPSTRAIQDISKIFAEPVKGPTSAQAVQVTQAASKHDVTAQRESISASSDDSCLDEERGTSATTINSTMSLPDGKHVHHPVVLELYSPLFSRIDDLMKKLDQFVAE</sequence>
<feature type="region of interest" description="Disordered" evidence="3">
    <location>
        <begin position="162"/>
        <end position="215"/>
    </location>
</feature>
<feature type="region of interest" description="Disordered" evidence="3">
    <location>
        <begin position="457"/>
        <end position="482"/>
    </location>
</feature>
<dbReference type="GO" id="GO:0015630">
    <property type="term" value="C:microtubule cytoskeleton"/>
    <property type="evidence" value="ECO:0007669"/>
    <property type="project" value="TreeGrafter"/>
</dbReference>
<evidence type="ECO:0000256" key="2">
    <source>
        <dbReference type="PROSITE-ProRule" id="PRU00192"/>
    </source>
</evidence>
<protein>
    <submittedName>
        <fullName evidence="5">LAMI_0E15764g1_1</fullName>
    </submittedName>
</protein>
<feature type="compositionally biased region" description="Low complexity" evidence="3">
    <location>
        <begin position="98"/>
        <end position="116"/>
    </location>
</feature>
<evidence type="ECO:0000256" key="3">
    <source>
        <dbReference type="SAM" id="MobiDB-lite"/>
    </source>
</evidence>
<dbReference type="PANTHER" id="PTHR47775">
    <property type="entry name" value="BUD SITE SELECTION PROTEIN 14"/>
    <property type="match status" value="1"/>
</dbReference>
<feature type="region of interest" description="Disordered" evidence="3">
    <location>
        <begin position="524"/>
        <end position="545"/>
    </location>
</feature>
<dbReference type="SUPFAM" id="SSF50044">
    <property type="entry name" value="SH3-domain"/>
    <property type="match status" value="1"/>
</dbReference>
<dbReference type="OrthoDB" id="196165at2759"/>
<feature type="region of interest" description="Disordered" evidence="3">
    <location>
        <begin position="46"/>
        <end position="119"/>
    </location>
</feature>
<dbReference type="SMART" id="SM00326">
    <property type="entry name" value="SH3"/>
    <property type="match status" value="1"/>
</dbReference>
<gene>
    <name evidence="5" type="ORF">LAMI_0E15764G</name>
</gene>
<dbReference type="EMBL" id="LT598465">
    <property type="protein sequence ID" value="SCU93839.1"/>
    <property type="molecule type" value="Genomic_DNA"/>
</dbReference>
<accession>A0A1G4JSS4</accession>
<dbReference type="Gene3D" id="2.30.30.40">
    <property type="entry name" value="SH3 Domains"/>
    <property type="match status" value="1"/>
</dbReference>
<dbReference type="InterPro" id="IPR001452">
    <property type="entry name" value="SH3_domain"/>
</dbReference>
<dbReference type="AlphaFoldDB" id="A0A1G4JSS4"/>
<organism evidence="5 6">
    <name type="scientific">Lachancea mirantina</name>
    <dbReference type="NCBI Taxonomy" id="1230905"/>
    <lineage>
        <taxon>Eukaryota</taxon>
        <taxon>Fungi</taxon>
        <taxon>Dikarya</taxon>
        <taxon>Ascomycota</taxon>
        <taxon>Saccharomycotina</taxon>
        <taxon>Saccharomycetes</taxon>
        <taxon>Saccharomycetales</taxon>
        <taxon>Saccharomycetaceae</taxon>
        <taxon>Lachancea</taxon>
    </lineage>
</organism>
<dbReference type="GO" id="GO:0030950">
    <property type="term" value="P:establishment or maintenance of actin cytoskeleton polarity"/>
    <property type="evidence" value="ECO:0007669"/>
    <property type="project" value="TreeGrafter"/>
</dbReference>
<dbReference type="PROSITE" id="PS50002">
    <property type="entry name" value="SH3"/>
    <property type="match status" value="1"/>
</dbReference>
<feature type="domain" description="SH3" evidence="4">
    <location>
        <begin position="216"/>
        <end position="277"/>
    </location>
</feature>
<dbReference type="GO" id="GO:0051286">
    <property type="term" value="C:cell tip"/>
    <property type="evidence" value="ECO:0007669"/>
    <property type="project" value="TreeGrafter"/>
</dbReference>
<evidence type="ECO:0000313" key="6">
    <source>
        <dbReference type="Proteomes" id="UP000191024"/>
    </source>
</evidence>
<dbReference type="STRING" id="1230905.A0A1G4JSS4"/>
<evidence type="ECO:0000313" key="5">
    <source>
        <dbReference type="EMBL" id="SCU93839.1"/>
    </source>
</evidence>
<evidence type="ECO:0000259" key="4">
    <source>
        <dbReference type="PROSITE" id="PS50002"/>
    </source>
</evidence>
<feature type="compositionally biased region" description="Polar residues" evidence="3">
    <location>
        <begin position="72"/>
        <end position="91"/>
    </location>
</feature>
<dbReference type="InterPro" id="IPR053039">
    <property type="entry name" value="Polarity_Bud-Selection_Reg"/>
</dbReference>
<feature type="compositionally biased region" description="Acidic residues" evidence="3">
    <location>
        <begin position="190"/>
        <end position="204"/>
    </location>
</feature>
<keyword evidence="1 2" id="KW-0728">SH3 domain</keyword>
<name>A0A1G4JSS4_9SACH</name>
<keyword evidence="6" id="KW-1185">Reference proteome</keyword>
<evidence type="ECO:0000256" key="1">
    <source>
        <dbReference type="ARBA" id="ARBA00022443"/>
    </source>
</evidence>
<reference evidence="5 6" key="1">
    <citation type="submission" date="2016-03" db="EMBL/GenBank/DDBJ databases">
        <authorList>
            <person name="Devillers H."/>
        </authorList>
    </citation>
    <scope>NUCLEOTIDE SEQUENCE [LARGE SCALE GENOMIC DNA]</scope>
    <source>
        <strain evidence="5">CBS 11717</strain>
    </source>
</reference>
<dbReference type="GO" id="GO:0008104">
    <property type="term" value="P:intracellular protein localization"/>
    <property type="evidence" value="ECO:0007669"/>
    <property type="project" value="TreeGrafter"/>
</dbReference>
<feature type="region of interest" description="Disordered" evidence="3">
    <location>
        <begin position="386"/>
        <end position="412"/>
    </location>
</feature>
<dbReference type="Pfam" id="PF00018">
    <property type="entry name" value="SH3_1"/>
    <property type="match status" value="1"/>
</dbReference>
<proteinExistence type="predicted"/>
<dbReference type="InterPro" id="IPR036028">
    <property type="entry name" value="SH3-like_dom_sf"/>
</dbReference>
<feature type="compositionally biased region" description="Polar residues" evidence="3">
    <location>
        <begin position="457"/>
        <end position="473"/>
    </location>
</feature>
<dbReference type="PANTHER" id="PTHR47775:SF1">
    <property type="entry name" value="BUD SITE SELECTION PROTEIN 14"/>
    <property type="match status" value="1"/>
</dbReference>
<feature type="compositionally biased region" description="Polar residues" evidence="3">
    <location>
        <begin position="527"/>
        <end position="537"/>
    </location>
</feature>